<dbReference type="InterPro" id="IPR051043">
    <property type="entry name" value="Sulfatase_Mod_Factor_Kinase"/>
</dbReference>
<comment type="caution">
    <text evidence="2">The sequence shown here is derived from an EMBL/GenBank/DDBJ whole genome shotgun (WGS) entry which is preliminary data.</text>
</comment>
<gene>
    <name evidence="2" type="ORF">GCM10022210_50980</name>
</gene>
<protein>
    <submittedName>
        <fullName evidence="2">Formylglycine-generating enzyme family protein</fullName>
    </submittedName>
</protein>
<dbReference type="Gene3D" id="3.90.1580.10">
    <property type="entry name" value="paralog of FGE (formylglycine-generating enzyme)"/>
    <property type="match status" value="1"/>
</dbReference>
<dbReference type="SUPFAM" id="SSF56436">
    <property type="entry name" value="C-type lectin-like"/>
    <property type="match status" value="1"/>
</dbReference>
<dbReference type="PANTHER" id="PTHR23150:SF19">
    <property type="entry name" value="FORMYLGLYCINE-GENERATING ENZYME"/>
    <property type="match status" value="1"/>
</dbReference>
<evidence type="ECO:0000313" key="3">
    <source>
        <dbReference type="Proteomes" id="UP001500742"/>
    </source>
</evidence>
<dbReference type="InterPro" id="IPR005532">
    <property type="entry name" value="SUMF_dom"/>
</dbReference>
<feature type="domain" description="Sulfatase-modifying factor enzyme-like" evidence="1">
    <location>
        <begin position="83"/>
        <end position="389"/>
    </location>
</feature>
<proteinExistence type="predicted"/>
<name>A0ABP7R373_9SPHI</name>
<reference evidence="3" key="1">
    <citation type="journal article" date="2019" name="Int. J. Syst. Evol. Microbiol.">
        <title>The Global Catalogue of Microorganisms (GCM) 10K type strain sequencing project: providing services to taxonomists for standard genome sequencing and annotation.</title>
        <authorList>
            <consortium name="The Broad Institute Genomics Platform"/>
            <consortium name="The Broad Institute Genome Sequencing Center for Infectious Disease"/>
            <person name="Wu L."/>
            <person name="Ma J."/>
        </authorList>
    </citation>
    <scope>NUCLEOTIDE SEQUENCE [LARGE SCALE GENOMIC DNA]</scope>
    <source>
        <strain evidence="3">JCM 16601</strain>
    </source>
</reference>
<organism evidence="2 3">
    <name type="scientific">Mucilaginibacter dorajii</name>
    <dbReference type="NCBI Taxonomy" id="692994"/>
    <lineage>
        <taxon>Bacteria</taxon>
        <taxon>Pseudomonadati</taxon>
        <taxon>Bacteroidota</taxon>
        <taxon>Sphingobacteriia</taxon>
        <taxon>Sphingobacteriales</taxon>
        <taxon>Sphingobacteriaceae</taxon>
        <taxon>Mucilaginibacter</taxon>
    </lineage>
</organism>
<dbReference type="EMBL" id="BAAAZC010000031">
    <property type="protein sequence ID" value="GAA3990984.1"/>
    <property type="molecule type" value="Genomic_DNA"/>
</dbReference>
<dbReference type="Pfam" id="PF03781">
    <property type="entry name" value="FGE-sulfatase"/>
    <property type="match status" value="1"/>
</dbReference>
<sequence length="392" mass="43225">MNVLKIKGRHLYSVGLGLVIISLGLSVSSCKPKPAAASIVVKPVLPAKKAICCESNIPARFPSLAGQQAVSLNKADAANVGHEDMVFVKAGTFQMGGDNKQASPDEYPKHQVSVNGFWIDVTEVTNAAFSKFVNATHYVTTAEKKPDWNELKKQLPPGTQKPADSLLVAASLVFSAPTHPVDLNDYSQWWVWKTGADWKHPHGPKSNIKGKENYPVVHVSWFDAVAYCKWAGKRLPTEAEWEWAARGGLQNKVYPWGNEPVDAGKAKANTWQGHFPDNNTVKDKFYGIAPVSSFAPNGYGLYDMAGNVWEWCADYYNNDYYKTISRPQGVKNPAGPAKSFDPDEPYAVKRVIRGGSFLCNDSYCSGYRVARRMKSTEDSGMEHLGFRCVADK</sequence>
<dbReference type="Proteomes" id="UP001500742">
    <property type="component" value="Unassembled WGS sequence"/>
</dbReference>
<dbReference type="PROSITE" id="PS51257">
    <property type="entry name" value="PROKAR_LIPOPROTEIN"/>
    <property type="match status" value="1"/>
</dbReference>
<accession>A0ABP7R373</accession>
<keyword evidence="3" id="KW-1185">Reference proteome</keyword>
<dbReference type="PANTHER" id="PTHR23150">
    <property type="entry name" value="SULFATASE MODIFYING FACTOR 1, 2"/>
    <property type="match status" value="1"/>
</dbReference>
<evidence type="ECO:0000259" key="1">
    <source>
        <dbReference type="Pfam" id="PF03781"/>
    </source>
</evidence>
<dbReference type="InterPro" id="IPR016187">
    <property type="entry name" value="CTDL_fold"/>
</dbReference>
<evidence type="ECO:0000313" key="2">
    <source>
        <dbReference type="EMBL" id="GAA3990984.1"/>
    </source>
</evidence>
<dbReference type="InterPro" id="IPR042095">
    <property type="entry name" value="SUMF_sf"/>
</dbReference>